<accession>A0A7J5XWS6</accession>
<dbReference type="InterPro" id="IPR036741">
    <property type="entry name" value="TAFII-230_TBP-bd_sf"/>
</dbReference>
<gene>
    <name evidence="5" type="ORF">F7725_007095</name>
</gene>
<dbReference type="Gene3D" id="1.10.1100.10">
    <property type="entry name" value="TAFII-230 TBP-binding domain"/>
    <property type="match status" value="1"/>
</dbReference>
<feature type="compositionally biased region" description="Low complexity" evidence="3">
    <location>
        <begin position="132"/>
        <end position="145"/>
    </location>
</feature>
<feature type="region of interest" description="Disordered" evidence="3">
    <location>
        <begin position="24"/>
        <end position="169"/>
    </location>
</feature>
<name>A0A7J5XWS6_DISMA</name>
<evidence type="ECO:0000313" key="5">
    <source>
        <dbReference type="EMBL" id="KAF3841233.1"/>
    </source>
</evidence>
<dbReference type="PANTHER" id="PTHR13900">
    <property type="entry name" value="TRANSCRIPTION INITIATION FACTOR TFIID"/>
    <property type="match status" value="1"/>
</dbReference>
<sequence>MDDESKKHLAGLGSLGLSSLITEITANEEDDQDDSRDSTITDDAVDYSDISEVAEDETNKYRQAMGSLQPSMQTDDEEDYDADCEDIDSKLMPPPPPPIVPTAAKKEEPASQSPTVGEEGDGIILPSIIAPSSNVDKVDFSSSSDSESETDRPCQGSGAGGPPDSLTLPLAGIMQKDAAKALPGSQSSSQSSGLEGCLGSYGSLVLERTCRQFGGVLAGRRSGSTETLSLGRLRQKESPQRQAPIKVWMDLRVCAASTTRAITMMAPVESKFSQTCGDGDKETEARPKVAEWRYGPAQLWYDMLDGSYFNYGFRLKEEQSNEHQEHDTLKKNKRLHIRREEDDNNENNGGDKDVSDLENELFLMVTQLKWEEDIIWNGRM</sequence>
<feature type="region of interest" description="Disordered" evidence="3">
    <location>
        <begin position="320"/>
        <end position="354"/>
    </location>
</feature>
<dbReference type="AlphaFoldDB" id="A0A7J5XWS6"/>
<dbReference type="GO" id="GO:0004402">
    <property type="term" value="F:histone acetyltransferase activity"/>
    <property type="evidence" value="ECO:0007669"/>
    <property type="project" value="InterPro"/>
</dbReference>
<evidence type="ECO:0000259" key="4">
    <source>
        <dbReference type="Pfam" id="PF09247"/>
    </source>
</evidence>
<protein>
    <recommendedName>
        <fullName evidence="4">TAFII-230 TBP-binding domain-containing protein</fullName>
    </recommendedName>
</protein>
<feature type="domain" description="TAFII-230 TBP-binding" evidence="4">
    <location>
        <begin position="1"/>
        <end position="29"/>
    </location>
</feature>
<dbReference type="GO" id="GO:0005669">
    <property type="term" value="C:transcription factor TFIID complex"/>
    <property type="evidence" value="ECO:0007669"/>
    <property type="project" value="InterPro"/>
</dbReference>
<proteinExistence type="predicted"/>
<dbReference type="EMBL" id="JAAKFY010000020">
    <property type="protein sequence ID" value="KAF3841233.1"/>
    <property type="molecule type" value="Genomic_DNA"/>
</dbReference>
<dbReference type="PANTHER" id="PTHR13900:SF0">
    <property type="entry name" value="TRANSCRIPTION INITIATION FACTOR TFIID SUBUNIT 1"/>
    <property type="match status" value="1"/>
</dbReference>
<dbReference type="OrthoDB" id="5752at2759"/>
<evidence type="ECO:0000256" key="2">
    <source>
        <dbReference type="ARBA" id="ARBA00023163"/>
    </source>
</evidence>
<evidence type="ECO:0000313" key="6">
    <source>
        <dbReference type="Proteomes" id="UP000518266"/>
    </source>
</evidence>
<dbReference type="GO" id="GO:0017025">
    <property type="term" value="F:TBP-class protein binding"/>
    <property type="evidence" value="ECO:0007669"/>
    <property type="project" value="InterPro"/>
</dbReference>
<dbReference type="Proteomes" id="UP000518266">
    <property type="component" value="Unassembled WGS sequence"/>
</dbReference>
<comment type="caution">
    <text evidence="5">The sequence shown here is derived from an EMBL/GenBank/DDBJ whole genome shotgun (WGS) entry which is preliminary data.</text>
</comment>
<dbReference type="GO" id="GO:0051123">
    <property type="term" value="P:RNA polymerase II preinitiation complex assembly"/>
    <property type="evidence" value="ECO:0007669"/>
    <property type="project" value="TreeGrafter"/>
</dbReference>
<keyword evidence="6" id="KW-1185">Reference proteome</keyword>
<dbReference type="GO" id="GO:0016251">
    <property type="term" value="F:RNA polymerase II general transcription initiation factor activity"/>
    <property type="evidence" value="ECO:0007669"/>
    <property type="project" value="InterPro"/>
</dbReference>
<dbReference type="InterPro" id="IPR009067">
    <property type="entry name" value="TAF_II_230-bd"/>
</dbReference>
<evidence type="ECO:0000256" key="3">
    <source>
        <dbReference type="SAM" id="MobiDB-lite"/>
    </source>
</evidence>
<feature type="compositionally biased region" description="Basic and acidic residues" evidence="3">
    <location>
        <begin position="320"/>
        <end position="330"/>
    </location>
</feature>
<keyword evidence="2" id="KW-0804">Transcription</keyword>
<keyword evidence="1" id="KW-0805">Transcription regulation</keyword>
<dbReference type="SUPFAM" id="SSF47055">
    <property type="entry name" value="TAF(II)230 TBP-binding fragment"/>
    <property type="match status" value="1"/>
</dbReference>
<feature type="compositionally biased region" description="Acidic residues" evidence="3">
    <location>
        <begin position="74"/>
        <end position="86"/>
    </location>
</feature>
<evidence type="ECO:0000256" key="1">
    <source>
        <dbReference type="ARBA" id="ARBA00023015"/>
    </source>
</evidence>
<dbReference type="Pfam" id="PF09247">
    <property type="entry name" value="TBP-binding"/>
    <property type="match status" value="1"/>
</dbReference>
<reference evidence="5 6" key="1">
    <citation type="submission" date="2020-03" db="EMBL/GenBank/DDBJ databases">
        <title>Dissostichus mawsoni Genome sequencing and assembly.</title>
        <authorList>
            <person name="Park H."/>
        </authorList>
    </citation>
    <scope>NUCLEOTIDE SEQUENCE [LARGE SCALE GENOMIC DNA]</scope>
    <source>
        <strain evidence="5">DM0001</strain>
        <tissue evidence="5">Muscle</tissue>
    </source>
</reference>
<dbReference type="InterPro" id="IPR040240">
    <property type="entry name" value="TAF1"/>
</dbReference>
<organism evidence="5 6">
    <name type="scientific">Dissostichus mawsoni</name>
    <name type="common">Antarctic cod</name>
    <dbReference type="NCBI Taxonomy" id="36200"/>
    <lineage>
        <taxon>Eukaryota</taxon>
        <taxon>Metazoa</taxon>
        <taxon>Chordata</taxon>
        <taxon>Craniata</taxon>
        <taxon>Vertebrata</taxon>
        <taxon>Euteleostomi</taxon>
        <taxon>Actinopterygii</taxon>
        <taxon>Neopterygii</taxon>
        <taxon>Teleostei</taxon>
        <taxon>Neoteleostei</taxon>
        <taxon>Acanthomorphata</taxon>
        <taxon>Eupercaria</taxon>
        <taxon>Perciformes</taxon>
        <taxon>Notothenioidei</taxon>
        <taxon>Nototheniidae</taxon>
        <taxon>Dissostichus</taxon>
    </lineage>
</organism>